<keyword evidence="2" id="KW-1185">Reference proteome</keyword>
<dbReference type="EMBL" id="CAVMJV010000057">
    <property type="protein sequence ID" value="CAK5085407.1"/>
    <property type="molecule type" value="Genomic_DNA"/>
</dbReference>
<evidence type="ECO:0000313" key="1">
    <source>
        <dbReference type="EMBL" id="CAK5085407.1"/>
    </source>
</evidence>
<sequence>MKSKFNILQDLEPEEEDEAMEGGSNISNNLLNIEEIEQLVEQHLRSDDCHTAAFWAEKLLAISRRQGDRSLSERLPQIANYLIVSFLIMDFEELARFLFLSSLGFFQCKCFMILGFLWSLGLEFRVLGPLF</sequence>
<gene>
    <name evidence="1" type="ORF">MENTE1834_LOCUS32853</name>
</gene>
<accession>A0ACB1A1X7</accession>
<name>A0ACB1A1X7_MELEN</name>
<evidence type="ECO:0000313" key="2">
    <source>
        <dbReference type="Proteomes" id="UP001497535"/>
    </source>
</evidence>
<comment type="caution">
    <text evidence="1">The sequence shown here is derived from an EMBL/GenBank/DDBJ whole genome shotgun (WGS) entry which is preliminary data.</text>
</comment>
<organism evidence="1 2">
    <name type="scientific">Meloidogyne enterolobii</name>
    <name type="common">Root-knot nematode worm</name>
    <name type="synonym">Meloidogyne mayaguensis</name>
    <dbReference type="NCBI Taxonomy" id="390850"/>
    <lineage>
        <taxon>Eukaryota</taxon>
        <taxon>Metazoa</taxon>
        <taxon>Ecdysozoa</taxon>
        <taxon>Nematoda</taxon>
        <taxon>Chromadorea</taxon>
        <taxon>Rhabditida</taxon>
        <taxon>Tylenchina</taxon>
        <taxon>Tylenchomorpha</taxon>
        <taxon>Tylenchoidea</taxon>
        <taxon>Meloidogynidae</taxon>
        <taxon>Meloidogyninae</taxon>
        <taxon>Meloidogyne</taxon>
    </lineage>
</organism>
<protein>
    <submittedName>
        <fullName evidence="1">Uncharacterized protein</fullName>
    </submittedName>
</protein>
<reference evidence="1" key="1">
    <citation type="submission" date="2023-11" db="EMBL/GenBank/DDBJ databases">
        <authorList>
            <person name="Poullet M."/>
        </authorList>
    </citation>
    <scope>NUCLEOTIDE SEQUENCE</scope>
    <source>
        <strain evidence="1">E1834</strain>
    </source>
</reference>
<dbReference type="Proteomes" id="UP001497535">
    <property type="component" value="Unassembled WGS sequence"/>
</dbReference>
<proteinExistence type="predicted"/>